<comment type="subunit">
    <text evidence="8">Heterodimer of an alpha and beta chain produced by autocleavage.</text>
</comment>
<comment type="catalytic activity">
    <reaction evidence="6">
        <text>L-asparagine + H2O = L-aspartate + NH4(+)</text>
        <dbReference type="Rhea" id="RHEA:21016"/>
        <dbReference type="ChEBI" id="CHEBI:15377"/>
        <dbReference type="ChEBI" id="CHEBI:28938"/>
        <dbReference type="ChEBI" id="CHEBI:29991"/>
        <dbReference type="ChEBI" id="CHEBI:58048"/>
        <dbReference type="EC" id="3.5.1.1"/>
    </reaction>
</comment>
<gene>
    <name evidence="9" type="ORF">CTOB1V02_LOCUS9193</name>
</gene>
<evidence type="ECO:0000256" key="2">
    <source>
        <dbReference type="ARBA" id="ARBA00010872"/>
    </source>
</evidence>
<dbReference type="FunFam" id="3.60.20.30:FF:000001">
    <property type="entry name" value="Isoaspartyl peptidase/L-asparaginase"/>
    <property type="match status" value="1"/>
</dbReference>
<sequence length="316" mass="33463">MSQGSVAIAIHGGAGTIPRNSMTSEMDAELRSVLKETVESGYNILTQGGTALDAVEKVVLQMEDNPLFNAGKGSVFTSAGTHEMDAAVMEGHTLRCGGVTCVRGVRNPISLARAVMEKTRHVLLCGEGAEEFAREIGAPFEPPEYFFTKRRFDQLQRAIEKNVTRLDHSVDGKEVEGKTGTVGAVAVDQFGHTAAATSTGGMTNKRIGRVGDTPVPGAGNYANKFCAVSGTGVGEHFLRTLACYEVACRMEFGEMSLEEAGRGSICGGRFKEIDGSGGLVAVDTLGNVCLCFNTEGMYRAARSSKGVDVVAIYDDE</sequence>
<dbReference type="GO" id="GO:0008798">
    <property type="term" value="F:beta-aspartyl-peptidase activity"/>
    <property type="evidence" value="ECO:0007669"/>
    <property type="project" value="UniProtKB-EC"/>
</dbReference>
<dbReference type="CDD" id="cd04701">
    <property type="entry name" value="Asparaginase_2"/>
    <property type="match status" value="1"/>
</dbReference>
<dbReference type="GO" id="GO:0006508">
    <property type="term" value="P:proteolysis"/>
    <property type="evidence" value="ECO:0007669"/>
    <property type="project" value="UniProtKB-KW"/>
</dbReference>
<keyword evidence="5" id="KW-0068">Autocatalytic cleavage</keyword>
<reference evidence="9" key="1">
    <citation type="submission" date="2020-11" db="EMBL/GenBank/DDBJ databases">
        <authorList>
            <person name="Tran Van P."/>
        </authorList>
    </citation>
    <scope>NUCLEOTIDE SEQUENCE</scope>
</reference>
<dbReference type="InterPro" id="IPR000246">
    <property type="entry name" value="Peptidase_T2"/>
</dbReference>
<accession>A0A7R8WIV4</accession>
<evidence type="ECO:0000256" key="3">
    <source>
        <dbReference type="ARBA" id="ARBA00022670"/>
    </source>
</evidence>
<dbReference type="Gene3D" id="3.60.20.30">
    <property type="entry name" value="(Glycosyl)asparaginase"/>
    <property type="match status" value="1"/>
</dbReference>
<comment type="similarity">
    <text evidence="2">Belongs to the Ntn-hydrolase family.</text>
</comment>
<comment type="function">
    <text evidence="7">Has both L-asparaginase and beta-aspartyl peptidase activity. Does not have aspartylglucosaminidase activity and is inactive toward GlcNAc-L-Asn. Likewise, has no activity toward glutamine.</text>
</comment>
<name>A0A7R8WIV4_9CRUS</name>
<evidence type="ECO:0008006" key="10">
    <source>
        <dbReference type="Google" id="ProtNLM"/>
    </source>
</evidence>
<evidence type="ECO:0000256" key="6">
    <source>
        <dbReference type="ARBA" id="ARBA00049366"/>
    </source>
</evidence>
<evidence type="ECO:0000313" key="9">
    <source>
        <dbReference type="EMBL" id="CAD7231345.1"/>
    </source>
</evidence>
<keyword evidence="3" id="KW-0645">Protease</keyword>
<organism evidence="9">
    <name type="scientific">Cyprideis torosa</name>
    <dbReference type="NCBI Taxonomy" id="163714"/>
    <lineage>
        <taxon>Eukaryota</taxon>
        <taxon>Metazoa</taxon>
        <taxon>Ecdysozoa</taxon>
        <taxon>Arthropoda</taxon>
        <taxon>Crustacea</taxon>
        <taxon>Oligostraca</taxon>
        <taxon>Ostracoda</taxon>
        <taxon>Podocopa</taxon>
        <taxon>Podocopida</taxon>
        <taxon>Cytherocopina</taxon>
        <taxon>Cytheroidea</taxon>
        <taxon>Cytherideidae</taxon>
        <taxon>Cyprideis</taxon>
    </lineage>
</organism>
<keyword evidence="4" id="KW-0378">Hydrolase</keyword>
<dbReference type="OrthoDB" id="2262349at2759"/>
<evidence type="ECO:0000256" key="1">
    <source>
        <dbReference type="ARBA" id="ARBA00000306"/>
    </source>
</evidence>
<evidence type="ECO:0000256" key="4">
    <source>
        <dbReference type="ARBA" id="ARBA00022801"/>
    </source>
</evidence>
<dbReference type="PANTHER" id="PTHR10188:SF6">
    <property type="entry name" value="N(4)-(BETA-N-ACETYLGLUCOSAMINYL)-L-ASPARAGINASE"/>
    <property type="match status" value="1"/>
</dbReference>
<protein>
    <recommendedName>
        <fullName evidence="10">Isoaspartyl peptidase/L-asparaginase</fullName>
    </recommendedName>
</protein>
<dbReference type="PANTHER" id="PTHR10188">
    <property type="entry name" value="L-ASPARAGINASE"/>
    <property type="match status" value="1"/>
</dbReference>
<dbReference type="AlphaFoldDB" id="A0A7R8WIV4"/>
<dbReference type="Pfam" id="PF01112">
    <property type="entry name" value="Asparaginase_2"/>
    <property type="match status" value="1"/>
</dbReference>
<evidence type="ECO:0000256" key="8">
    <source>
        <dbReference type="ARBA" id="ARBA00061780"/>
    </source>
</evidence>
<dbReference type="GO" id="GO:0004067">
    <property type="term" value="F:asparaginase activity"/>
    <property type="evidence" value="ECO:0007669"/>
    <property type="project" value="UniProtKB-EC"/>
</dbReference>
<dbReference type="SUPFAM" id="SSF56235">
    <property type="entry name" value="N-terminal nucleophile aminohydrolases (Ntn hydrolases)"/>
    <property type="match status" value="1"/>
</dbReference>
<comment type="catalytic activity">
    <reaction evidence="1">
        <text>Cleavage of a beta-linked Asp residue from the N-terminus of a polypeptide.</text>
        <dbReference type="EC" id="3.4.19.5"/>
    </reaction>
</comment>
<dbReference type="InterPro" id="IPR029055">
    <property type="entry name" value="Ntn_hydrolases_N"/>
</dbReference>
<proteinExistence type="inferred from homology"/>
<dbReference type="EMBL" id="OB663413">
    <property type="protein sequence ID" value="CAD7231345.1"/>
    <property type="molecule type" value="Genomic_DNA"/>
</dbReference>
<evidence type="ECO:0000256" key="5">
    <source>
        <dbReference type="ARBA" id="ARBA00022813"/>
    </source>
</evidence>
<evidence type="ECO:0000256" key="7">
    <source>
        <dbReference type="ARBA" id="ARBA00054922"/>
    </source>
</evidence>